<evidence type="ECO:0008006" key="4">
    <source>
        <dbReference type="Google" id="ProtNLM"/>
    </source>
</evidence>
<dbReference type="EMBL" id="ML992693">
    <property type="protein sequence ID" value="KAF2208524.1"/>
    <property type="molecule type" value="Genomic_DNA"/>
</dbReference>
<evidence type="ECO:0000313" key="2">
    <source>
        <dbReference type="EMBL" id="KAF2208524.1"/>
    </source>
</evidence>
<feature type="region of interest" description="Disordered" evidence="1">
    <location>
        <begin position="1"/>
        <end position="26"/>
    </location>
</feature>
<sequence>MDPPDLPESLSRVGLQAEENDRSLSNSNEFIEVANPKPPQPPTFSTLPPELRLIIYSHATDNLIGTSLVHLHSGRLQFRLAWPLSPLDYRSPQQLSIDAIASTSHQIRRELLPIIMRGFIVKFPAWTPEFKVQCAHWIADVSELFCRCVDWVWLEGLYWRVSVVLGKDVGGRRRATLGEDERARGRDVHMHEGSRSFEREAFVLRMDFQRSAEERALHCAEQTVDLLERLLLGSDDGISLGKEQMGILLRETPLTGTEQHR</sequence>
<organism evidence="2 3">
    <name type="scientific">Cercospora zeae-maydis SCOH1-5</name>
    <dbReference type="NCBI Taxonomy" id="717836"/>
    <lineage>
        <taxon>Eukaryota</taxon>
        <taxon>Fungi</taxon>
        <taxon>Dikarya</taxon>
        <taxon>Ascomycota</taxon>
        <taxon>Pezizomycotina</taxon>
        <taxon>Dothideomycetes</taxon>
        <taxon>Dothideomycetidae</taxon>
        <taxon>Mycosphaerellales</taxon>
        <taxon>Mycosphaerellaceae</taxon>
        <taxon>Cercospora</taxon>
    </lineage>
</organism>
<gene>
    <name evidence="2" type="ORF">CERZMDRAFT_101273</name>
</gene>
<evidence type="ECO:0000256" key="1">
    <source>
        <dbReference type="SAM" id="MobiDB-lite"/>
    </source>
</evidence>
<reference evidence="2" key="1">
    <citation type="journal article" date="2020" name="Stud. Mycol.">
        <title>101 Dothideomycetes genomes: a test case for predicting lifestyles and emergence of pathogens.</title>
        <authorList>
            <person name="Haridas S."/>
            <person name="Albert R."/>
            <person name="Binder M."/>
            <person name="Bloem J."/>
            <person name="Labutti K."/>
            <person name="Salamov A."/>
            <person name="Andreopoulos B."/>
            <person name="Baker S."/>
            <person name="Barry K."/>
            <person name="Bills G."/>
            <person name="Bluhm B."/>
            <person name="Cannon C."/>
            <person name="Castanera R."/>
            <person name="Culley D."/>
            <person name="Daum C."/>
            <person name="Ezra D."/>
            <person name="Gonzalez J."/>
            <person name="Henrissat B."/>
            <person name="Kuo A."/>
            <person name="Liang C."/>
            <person name="Lipzen A."/>
            <person name="Lutzoni F."/>
            <person name="Magnuson J."/>
            <person name="Mondo S."/>
            <person name="Nolan M."/>
            <person name="Ohm R."/>
            <person name="Pangilinan J."/>
            <person name="Park H.-J."/>
            <person name="Ramirez L."/>
            <person name="Alfaro M."/>
            <person name="Sun H."/>
            <person name="Tritt A."/>
            <person name="Yoshinaga Y."/>
            <person name="Zwiers L.-H."/>
            <person name="Turgeon B."/>
            <person name="Goodwin S."/>
            <person name="Spatafora J."/>
            <person name="Crous P."/>
            <person name="Grigoriev I."/>
        </authorList>
    </citation>
    <scope>NUCLEOTIDE SEQUENCE</scope>
    <source>
        <strain evidence="2">SCOH1-5</strain>
    </source>
</reference>
<dbReference type="AlphaFoldDB" id="A0A6A6F5F0"/>
<accession>A0A6A6F5F0</accession>
<dbReference type="Proteomes" id="UP000799539">
    <property type="component" value="Unassembled WGS sequence"/>
</dbReference>
<proteinExistence type="predicted"/>
<evidence type="ECO:0000313" key="3">
    <source>
        <dbReference type="Proteomes" id="UP000799539"/>
    </source>
</evidence>
<dbReference type="OrthoDB" id="3647968at2759"/>
<protein>
    <recommendedName>
        <fullName evidence="4">F-box domain-containing protein</fullName>
    </recommendedName>
</protein>
<name>A0A6A6F5F0_9PEZI</name>
<keyword evidence="3" id="KW-1185">Reference proteome</keyword>